<keyword evidence="1" id="KW-0805">Transcription regulation</keyword>
<dbReference type="InterPro" id="IPR036388">
    <property type="entry name" value="WH-like_DNA-bd_sf"/>
</dbReference>
<feature type="domain" description="HTH luxR-type" evidence="4">
    <location>
        <begin position="196"/>
        <end position="261"/>
    </location>
</feature>
<keyword evidence="6" id="KW-1185">Reference proteome</keyword>
<accession>A0A0W0Z4N3</accession>
<sequence length="267" mass="31084">MIEQTSIKYDRLLKKLTNPLLQYFGIHYFCYQFVSNKGDWFTLGNNPNWLLHSAEHQFFQFDPSLVRPRHYNTSSLCFPQNHQNDLFQQTLIADAIEVFDIDHSLALIEPNARGCEYYFFGAPKSHLKVLDIYLAQLRSLRQDYTHHIQTHLQPIYSHCLNHTVNLNEINPAGFNSTHNILLAGENTKPEIGFLSAIKNIPLLTAREYQCLRWYQQGLTAKQTAQRMNLSHRTIEDHFDHIKAKYGVSSKRDLLREPVVNTVMPADL</sequence>
<dbReference type="PROSITE" id="PS50043">
    <property type="entry name" value="HTH_LUXR_2"/>
    <property type="match status" value="1"/>
</dbReference>
<evidence type="ECO:0000313" key="5">
    <source>
        <dbReference type="EMBL" id="KTD64091.1"/>
    </source>
</evidence>
<dbReference type="SMART" id="SM00421">
    <property type="entry name" value="HTH_LUXR"/>
    <property type="match status" value="1"/>
</dbReference>
<dbReference type="PANTHER" id="PTHR44688">
    <property type="entry name" value="DNA-BINDING TRANSCRIPTIONAL ACTIVATOR DEVR_DOSR"/>
    <property type="match status" value="1"/>
</dbReference>
<dbReference type="Pfam" id="PF00196">
    <property type="entry name" value="GerE"/>
    <property type="match status" value="1"/>
</dbReference>
<evidence type="ECO:0000259" key="4">
    <source>
        <dbReference type="PROSITE" id="PS50043"/>
    </source>
</evidence>
<proteinExistence type="predicted"/>
<evidence type="ECO:0000256" key="2">
    <source>
        <dbReference type="ARBA" id="ARBA00023125"/>
    </source>
</evidence>
<dbReference type="PANTHER" id="PTHR44688:SF16">
    <property type="entry name" value="DNA-BINDING TRANSCRIPTIONAL ACTIVATOR DEVR_DOSR"/>
    <property type="match status" value="1"/>
</dbReference>
<comment type="caution">
    <text evidence="5">The sequence shown here is derived from an EMBL/GenBank/DDBJ whole genome shotgun (WGS) entry which is preliminary data.</text>
</comment>
<name>A0A0W0Z4N3_LEGSP</name>
<dbReference type="AlphaFoldDB" id="A0A0W0Z4N3"/>
<dbReference type="GO" id="GO:0003677">
    <property type="term" value="F:DNA binding"/>
    <property type="evidence" value="ECO:0007669"/>
    <property type="project" value="UniProtKB-KW"/>
</dbReference>
<evidence type="ECO:0000313" key="6">
    <source>
        <dbReference type="Proteomes" id="UP000054877"/>
    </source>
</evidence>
<keyword evidence="3" id="KW-0804">Transcription</keyword>
<dbReference type="InterPro" id="IPR000792">
    <property type="entry name" value="Tscrpt_reg_LuxR_C"/>
</dbReference>
<dbReference type="CDD" id="cd06170">
    <property type="entry name" value="LuxR_C_like"/>
    <property type="match status" value="1"/>
</dbReference>
<dbReference type="Gene3D" id="1.10.10.10">
    <property type="entry name" value="Winged helix-like DNA-binding domain superfamily/Winged helix DNA-binding domain"/>
    <property type="match status" value="1"/>
</dbReference>
<protein>
    <submittedName>
        <fullName evidence="5">Bacterial regulatory protein, luxR family</fullName>
    </submittedName>
</protein>
<dbReference type="EMBL" id="LNYX01000014">
    <property type="protein sequence ID" value="KTD64091.1"/>
    <property type="molecule type" value="Genomic_DNA"/>
</dbReference>
<reference evidence="5 6" key="1">
    <citation type="submission" date="2015-11" db="EMBL/GenBank/DDBJ databases">
        <title>Genomic analysis of 38 Legionella species identifies large and diverse effector repertoires.</title>
        <authorList>
            <person name="Burstein D."/>
            <person name="Amaro F."/>
            <person name="Zusman T."/>
            <person name="Lifshitz Z."/>
            <person name="Cohen O."/>
            <person name="Gilbert J.A."/>
            <person name="Pupko T."/>
            <person name="Shuman H.A."/>
            <person name="Segal G."/>
        </authorList>
    </citation>
    <scope>NUCLEOTIDE SEQUENCE [LARGE SCALE GENOMIC DNA]</scope>
    <source>
        <strain evidence="5 6">Mt.St.Helens-9</strain>
    </source>
</reference>
<keyword evidence="2" id="KW-0238">DNA-binding</keyword>
<evidence type="ECO:0000256" key="1">
    <source>
        <dbReference type="ARBA" id="ARBA00023015"/>
    </source>
</evidence>
<dbReference type="GO" id="GO:0006355">
    <property type="term" value="P:regulation of DNA-templated transcription"/>
    <property type="evidence" value="ECO:0007669"/>
    <property type="project" value="InterPro"/>
</dbReference>
<dbReference type="STRING" id="452.Lspi_1610"/>
<evidence type="ECO:0000256" key="3">
    <source>
        <dbReference type="ARBA" id="ARBA00023163"/>
    </source>
</evidence>
<gene>
    <name evidence="5" type="ORF">Lspi_1610</name>
</gene>
<dbReference type="PATRIC" id="fig|452.5.peg.1770"/>
<dbReference type="PRINTS" id="PR00038">
    <property type="entry name" value="HTHLUXR"/>
</dbReference>
<dbReference type="SUPFAM" id="SSF46894">
    <property type="entry name" value="C-terminal effector domain of the bipartite response regulators"/>
    <property type="match status" value="1"/>
</dbReference>
<dbReference type="InterPro" id="IPR016032">
    <property type="entry name" value="Sig_transdc_resp-reg_C-effctor"/>
</dbReference>
<organism evidence="5 6">
    <name type="scientific">Legionella spiritensis</name>
    <dbReference type="NCBI Taxonomy" id="452"/>
    <lineage>
        <taxon>Bacteria</taxon>
        <taxon>Pseudomonadati</taxon>
        <taxon>Pseudomonadota</taxon>
        <taxon>Gammaproteobacteria</taxon>
        <taxon>Legionellales</taxon>
        <taxon>Legionellaceae</taxon>
        <taxon>Legionella</taxon>
    </lineage>
</organism>
<dbReference type="Proteomes" id="UP000054877">
    <property type="component" value="Unassembled WGS sequence"/>
</dbReference>